<feature type="transmembrane region" description="Helical" evidence="13">
    <location>
        <begin position="191"/>
        <end position="212"/>
    </location>
</feature>
<feature type="transmembrane region" description="Helical" evidence="13">
    <location>
        <begin position="56"/>
        <end position="76"/>
    </location>
</feature>
<name>A0A3E2B2H2_9FIRM</name>
<feature type="transmembrane region" description="Helical" evidence="13">
    <location>
        <begin position="314"/>
        <end position="335"/>
    </location>
</feature>
<feature type="transmembrane region" description="Helical" evidence="13">
    <location>
        <begin position="132"/>
        <end position="152"/>
    </location>
</feature>
<dbReference type="Proteomes" id="UP000260649">
    <property type="component" value="Unassembled WGS sequence"/>
</dbReference>
<accession>A0A3E2B2H2</accession>
<dbReference type="PANTHER" id="PTHR43298">
    <property type="entry name" value="MULTIDRUG RESISTANCE PROTEIN NORM-RELATED"/>
    <property type="match status" value="1"/>
</dbReference>
<dbReference type="CDD" id="cd13138">
    <property type="entry name" value="MATE_yoeA_like"/>
    <property type="match status" value="1"/>
</dbReference>
<dbReference type="NCBIfam" id="TIGR00797">
    <property type="entry name" value="matE"/>
    <property type="match status" value="1"/>
</dbReference>
<evidence type="ECO:0000256" key="6">
    <source>
        <dbReference type="ARBA" id="ARBA00022449"/>
    </source>
</evidence>
<dbReference type="GO" id="GO:0005886">
    <property type="term" value="C:plasma membrane"/>
    <property type="evidence" value="ECO:0007669"/>
    <property type="project" value="UniProtKB-SubCell"/>
</dbReference>
<dbReference type="PIRSF" id="PIRSF006603">
    <property type="entry name" value="DinF"/>
    <property type="match status" value="1"/>
</dbReference>
<comment type="similarity">
    <text evidence="3">Belongs to the multi antimicrobial extrusion (MATE) (TC 2.A.66.1) family.</text>
</comment>
<dbReference type="GO" id="GO:0042910">
    <property type="term" value="F:xenobiotic transmembrane transporter activity"/>
    <property type="evidence" value="ECO:0007669"/>
    <property type="project" value="InterPro"/>
</dbReference>
<sequence length="446" mass="48147">MHQMDLTEGVIWKKLILYAGPVVLSSLLQSAYSITDLIVAGWFIGKDGISAINNASQVMMILTQIIMGITTGGNILMGQYFGSKDRSNRVKTNRTMFGFALSAGALLSVLLFLLSRPILAALRAPALEEATAYLQVCSAGLIAIFGYNALAAMLRSVGNSKQPFYCVAVTAGCNIALDCLFMGGFRWGVRGAALATVLAQWASFVVCLVYVLRHRDLFGLVRRQISFHKDKMVQILKLGIPCAVQMTVVGLSWLAMTFLINAYGVEASAASGICAKVKDVALLVTIALYTAATTMVAQCLGAKKFDRASRVVHVAMRLSLAVTAVLILGIELLAPQILSVFHPDQGTMEIAVRNLRIEILGQIFYASFMVYNALPMGAGHTMFALGSSLLNCIVVRVILALILNHFYGLVGIFWACAIAPASSVPLGYLYERTGVWRRALVQGEES</sequence>
<dbReference type="PANTHER" id="PTHR43298:SF2">
    <property type="entry name" value="FMN_FAD EXPORTER YEEO-RELATED"/>
    <property type="match status" value="1"/>
</dbReference>
<comment type="subcellular location">
    <subcellularLocation>
        <location evidence="2">Cell membrane</location>
        <topology evidence="2">Multi-pass membrane protein</topology>
    </subcellularLocation>
</comment>
<dbReference type="Pfam" id="PF01554">
    <property type="entry name" value="MatE"/>
    <property type="match status" value="2"/>
</dbReference>
<feature type="transmembrane region" description="Helical" evidence="13">
    <location>
        <begin position="280"/>
        <end position="302"/>
    </location>
</feature>
<gene>
    <name evidence="14" type="ORF">DV520_08720</name>
</gene>
<keyword evidence="6" id="KW-0050">Antiport</keyword>
<evidence type="ECO:0000256" key="3">
    <source>
        <dbReference type="ARBA" id="ARBA00010199"/>
    </source>
</evidence>
<evidence type="ECO:0000313" key="15">
    <source>
        <dbReference type="Proteomes" id="UP000260649"/>
    </source>
</evidence>
<keyword evidence="5" id="KW-0813">Transport</keyword>
<comment type="function">
    <text evidence="1">Multidrug efflux pump.</text>
</comment>
<evidence type="ECO:0000256" key="11">
    <source>
        <dbReference type="ARBA" id="ARBA00023136"/>
    </source>
</evidence>
<evidence type="ECO:0000256" key="13">
    <source>
        <dbReference type="SAM" id="Phobius"/>
    </source>
</evidence>
<feature type="transmembrane region" description="Helical" evidence="13">
    <location>
        <begin position="97"/>
        <end position="120"/>
    </location>
</feature>
<organism evidence="14 15">
    <name type="scientific">Evtepia gabavorous</name>
    <dbReference type="NCBI Taxonomy" id="2211183"/>
    <lineage>
        <taxon>Bacteria</taxon>
        <taxon>Bacillati</taxon>
        <taxon>Bacillota</taxon>
        <taxon>Clostridia</taxon>
        <taxon>Eubacteriales</taxon>
        <taxon>Evtepia</taxon>
    </lineage>
</organism>
<feature type="transmembrane region" description="Helical" evidence="13">
    <location>
        <begin position="164"/>
        <end position="185"/>
    </location>
</feature>
<dbReference type="InterPro" id="IPR050222">
    <property type="entry name" value="MATE_MdtK"/>
</dbReference>
<dbReference type="GeneID" id="97995814"/>
<evidence type="ECO:0000256" key="8">
    <source>
        <dbReference type="ARBA" id="ARBA00022692"/>
    </source>
</evidence>
<evidence type="ECO:0000256" key="7">
    <source>
        <dbReference type="ARBA" id="ARBA00022475"/>
    </source>
</evidence>
<evidence type="ECO:0000313" key="14">
    <source>
        <dbReference type="EMBL" id="RFT06184.1"/>
    </source>
</evidence>
<evidence type="ECO:0000256" key="1">
    <source>
        <dbReference type="ARBA" id="ARBA00003408"/>
    </source>
</evidence>
<comment type="caution">
    <text evidence="14">The sequence shown here is derived from an EMBL/GenBank/DDBJ whole genome shotgun (WGS) entry which is preliminary data.</text>
</comment>
<evidence type="ECO:0000256" key="4">
    <source>
        <dbReference type="ARBA" id="ARBA00020268"/>
    </source>
</evidence>
<feature type="transmembrane region" description="Helical" evidence="13">
    <location>
        <begin position="409"/>
        <end position="430"/>
    </location>
</feature>
<dbReference type="RefSeq" id="WP_021920882.1">
    <property type="nucleotide sequence ID" value="NZ_CAKXKJ010000001.1"/>
</dbReference>
<dbReference type="InterPro" id="IPR048279">
    <property type="entry name" value="MdtK-like"/>
</dbReference>
<keyword evidence="15" id="KW-1185">Reference proteome</keyword>
<reference evidence="14 15" key="1">
    <citation type="submission" date="2018-07" db="EMBL/GenBank/DDBJ databases">
        <title>GABA Modulating Bacteria of the Human Gut Microbiota.</title>
        <authorList>
            <person name="Strandwitz P."/>
            <person name="Kim K.H."/>
            <person name="Terekhova D."/>
            <person name="Liu J.K."/>
            <person name="Sharma A."/>
            <person name="Levering J."/>
            <person name="Mcdonald D."/>
            <person name="Dietrich D."/>
            <person name="Ramadhar T.R."/>
            <person name="Lekbua A."/>
            <person name="Mroue N."/>
            <person name="Liston C."/>
            <person name="Stewart E.J."/>
            <person name="Dubin M.J."/>
            <person name="Zengler K."/>
            <person name="Knight R."/>
            <person name="Gilbert J.A."/>
            <person name="Clardy J."/>
            <person name="Lewis K."/>
        </authorList>
    </citation>
    <scope>NUCLEOTIDE SEQUENCE [LARGE SCALE GENOMIC DNA]</scope>
    <source>
        <strain evidence="14 15">KLE1738</strain>
    </source>
</reference>
<evidence type="ECO:0000256" key="12">
    <source>
        <dbReference type="ARBA" id="ARBA00031636"/>
    </source>
</evidence>
<dbReference type="AlphaFoldDB" id="A0A3E2B2H2"/>
<keyword evidence="8 13" id="KW-0812">Transmembrane</keyword>
<dbReference type="GO" id="GO:0006811">
    <property type="term" value="P:monoatomic ion transport"/>
    <property type="evidence" value="ECO:0007669"/>
    <property type="project" value="UniProtKB-KW"/>
</dbReference>
<dbReference type="InterPro" id="IPR002528">
    <property type="entry name" value="MATE_fam"/>
</dbReference>
<dbReference type="EMBL" id="QQRQ01000015">
    <property type="protein sequence ID" value="RFT06184.1"/>
    <property type="molecule type" value="Genomic_DNA"/>
</dbReference>
<keyword evidence="9 13" id="KW-1133">Transmembrane helix</keyword>
<keyword evidence="7" id="KW-1003">Cell membrane</keyword>
<evidence type="ECO:0000256" key="5">
    <source>
        <dbReference type="ARBA" id="ARBA00022448"/>
    </source>
</evidence>
<feature type="transmembrane region" description="Helical" evidence="13">
    <location>
        <begin position="233"/>
        <end position="260"/>
    </location>
</feature>
<keyword evidence="10" id="KW-0406">Ion transport</keyword>
<keyword evidence="11 13" id="KW-0472">Membrane</keyword>
<dbReference type="OrthoDB" id="9776324at2"/>
<protein>
    <recommendedName>
        <fullName evidence="4">Probable multidrug resistance protein NorM</fullName>
    </recommendedName>
    <alternativeName>
        <fullName evidence="12">Multidrug-efflux transporter</fullName>
    </alternativeName>
</protein>
<dbReference type="GO" id="GO:0015297">
    <property type="term" value="F:antiporter activity"/>
    <property type="evidence" value="ECO:0007669"/>
    <property type="project" value="UniProtKB-KW"/>
</dbReference>
<feature type="transmembrane region" description="Helical" evidence="13">
    <location>
        <begin position="15"/>
        <end position="44"/>
    </location>
</feature>
<feature type="transmembrane region" description="Helical" evidence="13">
    <location>
        <begin position="355"/>
        <end position="374"/>
    </location>
</feature>
<proteinExistence type="inferred from homology"/>
<evidence type="ECO:0000256" key="10">
    <source>
        <dbReference type="ARBA" id="ARBA00023065"/>
    </source>
</evidence>
<feature type="transmembrane region" description="Helical" evidence="13">
    <location>
        <begin position="381"/>
        <end position="403"/>
    </location>
</feature>
<evidence type="ECO:0000256" key="2">
    <source>
        <dbReference type="ARBA" id="ARBA00004651"/>
    </source>
</evidence>
<evidence type="ECO:0000256" key="9">
    <source>
        <dbReference type="ARBA" id="ARBA00022989"/>
    </source>
</evidence>